<keyword evidence="3" id="KW-1185">Reference proteome</keyword>
<evidence type="ECO:0000313" key="3">
    <source>
        <dbReference type="Proteomes" id="UP000691718"/>
    </source>
</evidence>
<organism evidence="2 3">
    <name type="scientific">Parnassius apollo</name>
    <name type="common">Apollo butterfly</name>
    <name type="synonym">Papilio apollo</name>
    <dbReference type="NCBI Taxonomy" id="110799"/>
    <lineage>
        <taxon>Eukaryota</taxon>
        <taxon>Metazoa</taxon>
        <taxon>Ecdysozoa</taxon>
        <taxon>Arthropoda</taxon>
        <taxon>Hexapoda</taxon>
        <taxon>Insecta</taxon>
        <taxon>Pterygota</taxon>
        <taxon>Neoptera</taxon>
        <taxon>Endopterygota</taxon>
        <taxon>Lepidoptera</taxon>
        <taxon>Glossata</taxon>
        <taxon>Ditrysia</taxon>
        <taxon>Papilionoidea</taxon>
        <taxon>Papilionidae</taxon>
        <taxon>Parnassiinae</taxon>
        <taxon>Parnassini</taxon>
        <taxon>Parnassius</taxon>
        <taxon>Parnassius</taxon>
    </lineage>
</organism>
<gene>
    <name evidence="2" type="ORF">PAPOLLO_LOCUS1952</name>
</gene>
<accession>A0A8S3W4B1</accession>
<sequence length="221" mass="24165">MNHWSDQWQVERAPNQADTVTFWRGLWSEPVNHSEGSWTEVVASQCTSITPMNPVIITPGDVAEAVCRASNWKSPGLDRLHHYWLKGFVCWQDWRSDVKSKAAKIRRAQQQTGGGPGPAPSSAMEESLMAFIGHKAAEGLAVADTLEIPEGVAEVEAGGDEDIHNPVVDDRKTTKKQDRLEECLEVQAAAMNTLSQSMNNLAAAINNFAAALKSIANKSDK</sequence>
<comment type="caution">
    <text evidence="2">The sequence shown here is derived from an EMBL/GenBank/DDBJ whole genome shotgun (WGS) entry which is preliminary data.</text>
</comment>
<dbReference type="AlphaFoldDB" id="A0A8S3W4B1"/>
<protein>
    <submittedName>
        <fullName evidence="2">(apollo) hypothetical protein</fullName>
    </submittedName>
</protein>
<dbReference type="EMBL" id="CAJQZP010000141">
    <property type="protein sequence ID" value="CAG4940182.1"/>
    <property type="molecule type" value="Genomic_DNA"/>
</dbReference>
<reference evidence="2" key="1">
    <citation type="submission" date="2021-04" db="EMBL/GenBank/DDBJ databases">
        <authorList>
            <person name="Tunstrom K."/>
        </authorList>
    </citation>
    <scope>NUCLEOTIDE SEQUENCE</scope>
</reference>
<proteinExistence type="predicted"/>
<evidence type="ECO:0000256" key="1">
    <source>
        <dbReference type="SAM" id="MobiDB-lite"/>
    </source>
</evidence>
<dbReference type="Proteomes" id="UP000691718">
    <property type="component" value="Unassembled WGS sequence"/>
</dbReference>
<feature type="region of interest" description="Disordered" evidence="1">
    <location>
        <begin position="102"/>
        <end position="123"/>
    </location>
</feature>
<name>A0A8S3W4B1_PARAO</name>
<evidence type="ECO:0000313" key="2">
    <source>
        <dbReference type="EMBL" id="CAG4940182.1"/>
    </source>
</evidence>